<evidence type="ECO:0000259" key="1">
    <source>
        <dbReference type="Pfam" id="PF12705"/>
    </source>
</evidence>
<sequence>MNKPTTPARENISPSDLTFGLSTCKRCLWLKYWYKISAPLTMPLVGTLSSLQENIFRGVSTRDIDASLRPGRITKLAEFVKSKHIIINGETTRWRILGKYDLVAENDDGTVALIDCKVSDSARDSGEFYSPQLHAYVYAMEVPAVGKALSVASMGLLVWKPNRVLGDSAENYGFGVAQNYVPVERNENEFLRVIQDFITVLEGPFPDAGPTCTTCNYLVQRSGVDA</sequence>
<gene>
    <name evidence="2" type="ORF">UFOPK3197_00045</name>
</gene>
<evidence type="ECO:0000313" key="2">
    <source>
        <dbReference type="EMBL" id="CAB4818415.1"/>
    </source>
</evidence>
<dbReference type="Gene3D" id="3.90.320.10">
    <property type="match status" value="1"/>
</dbReference>
<proteinExistence type="predicted"/>
<reference evidence="2" key="1">
    <citation type="submission" date="2020-05" db="EMBL/GenBank/DDBJ databases">
        <authorList>
            <person name="Chiriac C."/>
            <person name="Salcher M."/>
            <person name="Ghai R."/>
            <person name="Kavagutti S V."/>
        </authorList>
    </citation>
    <scope>NUCLEOTIDE SEQUENCE</scope>
</reference>
<protein>
    <submittedName>
        <fullName evidence="2">Unannotated protein</fullName>
    </submittedName>
</protein>
<organism evidence="2">
    <name type="scientific">freshwater metagenome</name>
    <dbReference type="NCBI Taxonomy" id="449393"/>
    <lineage>
        <taxon>unclassified sequences</taxon>
        <taxon>metagenomes</taxon>
        <taxon>ecological metagenomes</taxon>
    </lineage>
</organism>
<feature type="domain" description="PD-(D/E)XK endonuclease-like" evidence="1">
    <location>
        <begin position="78"/>
        <end position="217"/>
    </location>
</feature>
<name>A0A6J6ZC53_9ZZZZ</name>
<dbReference type="Pfam" id="PF12705">
    <property type="entry name" value="PDDEXK_1"/>
    <property type="match status" value="1"/>
</dbReference>
<accession>A0A6J6ZC53</accession>
<dbReference type="AlphaFoldDB" id="A0A6J6ZC53"/>
<dbReference type="EMBL" id="CAFABI010000003">
    <property type="protein sequence ID" value="CAB4818415.1"/>
    <property type="molecule type" value="Genomic_DNA"/>
</dbReference>
<dbReference type="InterPro" id="IPR038726">
    <property type="entry name" value="PDDEXK_AddAB-type"/>
</dbReference>
<dbReference type="InterPro" id="IPR011604">
    <property type="entry name" value="PDDEXK-like_dom_sf"/>
</dbReference>